<sequence length="69" mass="7528">MESLFIDEDFGLLDSSSLVMAVSVLEQLQATGRRVGVISHVDELKERIAVKVEVTPVDRGRSTVQVVTA</sequence>
<accession>A0A564ZH76</accession>
<evidence type="ECO:0000313" key="1">
    <source>
        <dbReference type="EMBL" id="VUZ84691.1"/>
    </source>
</evidence>
<proteinExistence type="predicted"/>
<dbReference type="InterPro" id="IPR027417">
    <property type="entry name" value="P-loop_NTPase"/>
</dbReference>
<protein>
    <submittedName>
        <fullName evidence="1">Nuclease SbcCD subunit C</fullName>
    </submittedName>
</protein>
<organism evidence="1 2">
    <name type="scientific">Candidatus Methylomirabilis lanthanidiphila</name>
    <dbReference type="NCBI Taxonomy" id="2211376"/>
    <lineage>
        <taxon>Bacteria</taxon>
        <taxon>Candidatus Methylomirabilota</taxon>
        <taxon>Candidatus Methylomirabilia</taxon>
        <taxon>Candidatus Methylomirabilales</taxon>
        <taxon>Candidatus Methylomirabilaceae</taxon>
        <taxon>Candidatus Methylomirabilis</taxon>
    </lineage>
</organism>
<dbReference type="Gene3D" id="3.40.50.300">
    <property type="entry name" value="P-loop containing nucleotide triphosphate hydrolases"/>
    <property type="match status" value="1"/>
</dbReference>
<dbReference type="PANTHER" id="PTHR32114">
    <property type="entry name" value="ABC TRANSPORTER ABCH.3"/>
    <property type="match status" value="1"/>
</dbReference>
<evidence type="ECO:0000313" key="2">
    <source>
        <dbReference type="Proteomes" id="UP000334340"/>
    </source>
</evidence>
<dbReference type="EMBL" id="CABIKM010000015">
    <property type="protein sequence ID" value="VUZ84691.1"/>
    <property type="molecule type" value="Genomic_DNA"/>
</dbReference>
<reference evidence="1 2" key="1">
    <citation type="submission" date="2019-07" db="EMBL/GenBank/DDBJ databases">
        <authorList>
            <person name="Cremers G."/>
        </authorList>
    </citation>
    <scope>NUCLEOTIDE SEQUENCE [LARGE SCALE GENOMIC DNA]</scope>
</reference>
<keyword evidence="2" id="KW-1185">Reference proteome</keyword>
<dbReference type="PANTHER" id="PTHR32114:SF2">
    <property type="entry name" value="ABC TRANSPORTER ABCH.3"/>
    <property type="match status" value="1"/>
</dbReference>
<dbReference type="AlphaFoldDB" id="A0A564ZH76"/>
<name>A0A564ZH76_9BACT</name>
<dbReference type="Proteomes" id="UP000334340">
    <property type="component" value="Unassembled WGS sequence"/>
</dbReference>
<gene>
    <name evidence="1" type="primary">sbcC_1</name>
    <name evidence="1" type="ORF">MELA_01065</name>
</gene>